<organism evidence="2 3">
    <name type="scientific">Acidisphaera rubrifaciens HS-AP3</name>
    <dbReference type="NCBI Taxonomy" id="1231350"/>
    <lineage>
        <taxon>Bacteria</taxon>
        <taxon>Pseudomonadati</taxon>
        <taxon>Pseudomonadota</taxon>
        <taxon>Alphaproteobacteria</taxon>
        <taxon>Acetobacterales</taxon>
        <taxon>Acetobacteraceae</taxon>
        <taxon>Acidisphaera</taxon>
    </lineage>
</organism>
<evidence type="ECO:0000259" key="1">
    <source>
        <dbReference type="PROSITE" id="PS50921"/>
    </source>
</evidence>
<dbReference type="PROSITE" id="PS50921">
    <property type="entry name" value="ANTAR"/>
    <property type="match status" value="1"/>
</dbReference>
<dbReference type="InterPro" id="IPR049021">
    <property type="entry name" value="AmiR_N"/>
</dbReference>
<keyword evidence="3" id="KW-1185">Reference proteome</keyword>
<dbReference type="InterPro" id="IPR008327">
    <property type="entry name" value="Sig_transdc_resp-reg_antiterm"/>
</dbReference>
<name>A0A0D6P3Z6_9PROT</name>
<proteinExistence type="predicted"/>
<sequence>MVAGRNVLRALRDIRSFRVVVLHPADAESDELVAQIRRIGCRVELIWPPRDGIPDSTDIAFLLFRQDALTDAILRSLEDRPLAVTLIAIVEAESPTVIEAVVRSGASAVITKPIRAFGLLTSMVLAHKFSTGKLISAEKMSRLQTRLSGARVLEQAKAIVMSQRGVTEPEAYALIRERAMANRSSIEAICASIVSTGDVPGR</sequence>
<protein>
    <submittedName>
        <fullName evidence="2">Response regulator receiver and ANTAR domain-containing protein</fullName>
    </submittedName>
</protein>
<evidence type="ECO:0000313" key="2">
    <source>
        <dbReference type="EMBL" id="GAN76066.1"/>
    </source>
</evidence>
<dbReference type="Proteomes" id="UP000032680">
    <property type="component" value="Unassembled WGS sequence"/>
</dbReference>
<dbReference type="PIRSF" id="PIRSF036382">
    <property type="entry name" value="RR_antiterm"/>
    <property type="match status" value="1"/>
</dbReference>
<dbReference type="EMBL" id="BANB01000047">
    <property type="protein sequence ID" value="GAN76066.1"/>
    <property type="molecule type" value="Genomic_DNA"/>
</dbReference>
<accession>A0A0D6P3Z6</accession>
<dbReference type="SUPFAM" id="SSF52172">
    <property type="entry name" value="CheY-like"/>
    <property type="match status" value="1"/>
</dbReference>
<dbReference type="GO" id="GO:0003723">
    <property type="term" value="F:RNA binding"/>
    <property type="evidence" value="ECO:0007669"/>
    <property type="project" value="InterPro"/>
</dbReference>
<gene>
    <name evidence="2" type="ORF">Asru_0047_04</name>
</gene>
<dbReference type="Pfam" id="PF21332">
    <property type="entry name" value="AmiR_N"/>
    <property type="match status" value="1"/>
</dbReference>
<feature type="domain" description="ANTAR" evidence="1">
    <location>
        <begin position="131"/>
        <end position="194"/>
    </location>
</feature>
<dbReference type="Pfam" id="PF03861">
    <property type="entry name" value="ANTAR"/>
    <property type="match status" value="1"/>
</dbReference>
<dbReference type="RefSeq" id="WP_048859839.1">
    <property type="nucleotide sequence ID" value="NZ_BANB01000047.1"/>
</dbReference>
<dbReference type="Gene3D" id="3.40.50.2300">
    <property type="match status" value="1"/>
</dbReference>
<dbReference type="Gene3D" id="1.10.10.10">
    <property type="entry name" value="Winged helix-like DNA-binding domain superfamily/Winged helix DNA-binding domain"/>
    <property type="match status" value="1"/>
</dbReference>
<dbReference type="InterPro" id="IPR005561">
    <property type="entry name" value="ANTAR"/>
</dbReference>
<dbReference type="OrthoDB" id="9795002at2"/>
<dbReference type="InterPro" id="IPR036388">
    <property type="entry name" value="WH-like_DNA-bd_sf"/>
</dbReference>
<comment type="caution">
    <text evidence="2">The sequence shown here is derived from an EMBL/GenBank/DDBJ whole genome shotgun (WGS) entry which is preliminary data.</text>
</comment>
<dbReference type="InterPro" id="IPR011006">
    <property type="entry name" value="CheY-like_superfamily"/>
</dbReference>
<dbReference type="SMART" id="SM01012">
    <property type="entry name" value="ANTAR"/>
    <property type="match status" value="1"/>
</dbReference>
<dbReference type="AlphaFoldDB" id="A0A0D6P3Z6"/>
<reference evidence="2 3" key="1">
    <citation type="submission" date="2012-11" db="EMBL/GenBank/DDBJ databases">
        <title>Whole genome sequence of Acidisphaera rubrifaciens HS-AP3.</title>
        <authorList>
            <person name="Azuma Y."/>
            <person name="Higashiura N."/>
            <person name="Hirakawa H."/>
            <person name="Matsushita K."/>
        </authorList>
    </citation>
    <scope>NUCLEOTIDE SEQUENCE [LARGE SCALE GENOMIC DNA]</scope>
    <source>
        <strain evidence="2 3">HS-AP3</strain>
    </source>
</reference>
<evidence type="ECO:0000313" key="3">
    <source>
        <dbReference type="Proteomes" id="UP000032680"/>
    </source>
</evidence>